<comment type="caution">
    <text evidence="11">The sequence shown here is derived from an EMBL/GenBank/DDBJ whole genome shotgun (WGS) entry which is preliminary data.</text>
</comment>
<evidence type="ECO:0000256" key="1">
    <source>
        <dbReference type="ARBA" id="ARBA00007118"/>
    </source>
</evidence>
<evidence type="ECO:0000256" key="5">
    <source>
        <dbReference type="ARBA" id="ARBA00023002"/>
    </source>
</evidence>
<sequence length="231" mass="24228">MADRPADADASAGAPEAGGGHRHGAPARPADAPPPAPIPVPTSAEMLALLEARRSLPLRALVPPGPDAAALDRMLAIAARVPDHGRLVPWRFIVLDGEARRAAGERLDALYLAQNPDLAADKRTMWRDYLLRAPVTVVVVSRPDPAAKIPVLNQVLSAGAAAMNLISAATALGFGAQWLLKWPGRDSAAAALLGVGENEQVAGFIHIGSPSEVAPDRPRPARADVVTRWRP</sequence>
<feature type="compositionally biased region" description="Pro residues" evidence="9">
    <location>
        <begin position="31"/>
        <end position="40"/>
    </location>
</feature>
<dbReference type="InterPro" id="IPR026021">
    <property type="entry name" value="YdjA-like"/>
</dbReference>
<accession>A0A3L7AQS8</accession>
<dbReference type="InterPro" id="IPR000415">
    <property type="entry name" value="Nitroreductase-like"/>
</dbReference>
<dbReference type="PANTHER" id="PTHR43821">
    <property type="entry name" value="NAD(P)H NITROREDUCTASE YDJA-RELATED"/>
    <property type="match status" value="1"/>
</dbReference>
<evidence type="ECO:0000256" key="7">
    <source>
        <dbReference type="PIRNR" id="PIRNR000232"/>
    </source>
</evidence>
<dbReference type="RefSeq" id="WP_121621573.1">
    <property type="nucleotide sequence ID" value="NZ_JACIIW010000004.1"/>
</dbReference>
<comment type="cofactor">
    <cofactor evidence="8">
        <name>FMN</name>
        <dbReference type="ChEBI" id="CHEBI:58210"/>
    </cofactor>
    <text evidence="8">Binds 1 FMN per subunit.</text>
</comment>
<evidence type="ECO:0000256" key="3">
    <source>
        <dbReference type="ARBA" id="ARBA00022643"/>
    </source>
</evidence>
<evidence type="ECO:0000313" key="12">
    <source>
        <dbReference type="Proteomes" id="UP000269692"/>
    </source>
</evidence>
<evidence type="ECO:0000256" key="6">
    <source>
        <dbReference type="ARBA" id="ARBA00023027"/>
    </source>
</evidence>
<gene>
    <name evidence="11" type="ORF">D9R14_01820</name>
</gene>
<feature type="binding site" description="in other chain" evidence="8">
    <location>
        <begin position="53"/>
        <end position="55"/>
    </location>
    <ligand>
        <name>FMN</name>
        <dbReference type="ChEBI" id="CHEBI:58210"/>
        <note>ligand shared between dimeric partners</note>
    </ligand>
</feature>
<evidence type="ECO:0000259" key="10">
    <source>
        <dbReference type="Pfam" id="PF00881"/>
    </source>
</evidence>
<keyword evidence="6 7" id="KW-0520">NAD</keyword>
<evidence type="ECO:0000256" key="2">
    <source>
        <dbReference type="ARBA" id="ARBA00022630"/>
    </source>
</evidence>
<dbReference type="PANTHER" id="PTHR43821:SF1">
    <property type="entry name" value="NAD(P)H NITROREDUCTASE YDJA-RELATED"/>
    <property type="match status" value="1"/>
</dbReference>
<name>A0A3L7AQS8_9HYPH</name>
<comment type="similarity">
    <text evidence="1 7">Belongs to the nitroreductase family.</text>
</comment>
<dbReference type="OrthoDB" id="9804207at2"/>
<keyword evidence="3 7" id="KW-0288">FMN</keyword>
<keyword evidence="12" id="KW-1185">Reference proteome</keyword>
<keyword evidence="4 7" id="KW-0521">NADP</keyword>
<feature type="binding site" evidence="8">
    <location>
        <position position="80"/>
    </location>
    <ligand>
        <name>FMN</name>
        <dbReference type="ChEBI" id="CHEBI:58210"/>
        <note>ligand shared between dimeric partners</note>
    </ligand>
</feature>
<reference evidence="11 12" key="1">
    <citation type="submission" date="2018-10" db="EMBL/GenBank/DDBJ databases">
        <title>Xanthobacter tagetidis genome sequencing and assembly.</title>
        <authorList>
            <person name="Maclea K.S."/>
            <person name="Goen A.E."/>
            <person name="Fatima S.A."/>
        </authorList>
    </citation>
    <scope>NUCLEOTIDE SEQUENCE [LARGE SCALE GENOMIC DNA]</scope>
    <source>
        <strain evidence="11 12">ATCC 700314</strain>
    </source>
</reference>
<dbReference type="EMBL" id="RCTF01000001">
    <property type="protein sequence ID" value="RLP81758.1"/>
    <property type="molecule type" value="Genomic_DNA"/>
</dbReference>
<dbReference type="EC" id="1.-.-.-" evidence="7"/>
<feature type="domain" description="Nitroreductase" evidence="10">
    <location>
        <begin position="51"/>
        <end position="208"/>
    </location>
</feature>
<dbReference type="PIRSF" id="PIRSF000232">
    <property type="entry name" value="YdjA"/>
    <property type="match status" value="1"/>
</dbReference>
<evidence type="ECO:0000256" key="9">
    <source>
        <dbReference type="SAM" id="MobiDB-lite"/>
    </source>
</evidence>
<proteinExistence type="inferred from homology"/>
<keyword evidence="5 7" id="KW-0560">Oxidoreductase</keyword>
<dbReference type="SUPFAM" id="SSF55469">
    <property type="entry name" value="FMN-dependent nitroreductase-like"/>
    <property type="match status" value="1"/>
</dbReference>
<feature type="region of interest" description="Disordered" evidence="9">
    <location>
        <begin position="1"/>
        <end position="40"/>
    </location>
</feature>
<feature type="binding site" description="in other chain" evidence="8">
    <location>
        <begin position="178"/>
        <end position="180"/>
    </location>
    <ligand>
        <name>FMN</name>
        <dbReference type="ChEBI" id="CHEBI:58210"/>
        <note>ligand shared between dimeric partners</note>
    </ligand>
</feature>
<organism evidence="11 12">
    <name type="scientific">Xanthobacter tagetidis</name>
    <dbReference type="NCBI Taxonomy" id="60216"/>
    <lineage>
        <taxon>Bacteria</taxon>
        <taxon>Pseudomonadati</taxon>
        <taxon>Pseudomonadota</taxon>
        <taxon>Alphaproteobacteria</taxon>
        <taxon>Hyphomicrobiales</taxon>
        <taxon>Xanthobacteraceae</taxon>
        <taxon>Xanthobacter</taxon>
    </lineage>
</organism>
<dbReference type="GO" id="GO:0016491">
    <property type="term" value="F:oxidoreductase activity"/>
    <property type="evidence" value="ECO:0007669"/>
    <property type="project" value="UniProtKB-UniRule"/>
</dbReference>
<dbReference type="InterPro" id="IPR052530">
    <property type="entry name" value="NAD(P)H_nitroreductase"/>
</dbReference>
<protein>
    <recommendedName>
        <fullName evidence="7">Putative NAD(P)H nitroreductase</fullName>
        <ecNumber evidence="7">1.-.-.-</ecNumber>
    </recommendedName>
</protein>
<dbReference type="CDD" id="cd02135">
    <property type="entry name" value="YdjA-like"/>
    <property type="match status" value="1"/>
</dbReference>
<feature type="binding site" evidence="8">
    <location>
        <position position="84"/>
    </location>
    <ligand>
        <name>FMN</name>
        <dbReference type="ChEBI" id="CHEBI:58210"/>
        <note>ligand shared between dimeric partners</note>
    </ligand>
</feature>
<dbReference type="AlphaFoldDB" id="A0A3L7AQS8"/>
<evidence type="ECO:0000256" key="4">
    <source>
        <dbReference type="ARBA" id="ARBA00022857"/>
    </source>
</evidence>
<dbReference type="Pfam" id="PF00881">
    <property type="entry name" value="Nitroreductase"/>
    <property type="match status" value="1"/>
</dbReference>
<dbReference type="Gene3D" id="3.40.109.10">
    <property type="entry name" value="NADH Oxidase"/>
    <property type="match status" value="1"/>
</dbReference>
<keyword evidence="2 7" id="KW-0285">Flavoprotein</keyword>
<dbReference type="InterPro" id="IPR029479">
    <property type="entry name" value="Nitroreductase"/>
</dbReference>
<evidence type="ECO:0000313" key="11">
    <source>
        <dbReference type="EMBL" id="RLP81758.1"/>
    </source>
</evidence>
<dbReference type="Proteomes" id="UP000269692">
    <property type="component" value="Unassembled WGS sequence"/>
</dbReference>
<evidence type="ECO:0000256" key="8">
    <source>
        <dbReference type="PIRSR" id="PIRSR000232-1"/>
    </source>
</evidence>